<feature type="transmembrane region" description="Helical" evidence="1">
    <location>
        <begin position="160"/>
        <end position="183"/>
    </location>
</feature>
<feature type="transmembrane region" description="Helical" evidence="1">
    <location>
        <begin position="65"/>
        <end position="86"/>
    </location>
</feature>
<keyword evidence="1" id="KW-0472">Membrane</keyword>
<comment type="caution">
    <text evidence="2">The sequence shown here is derived from an EMBL/GenBank/DDBJ whole genome shotgun (WGS) entry which is preliminary data.</text>
</comment>
<keyword evidence="3" id="KW-1185">Reference proteome</keyword>
<keyword evidence="1" id="KW-1133">Transmembrane helix</keyword>
<dbReference type="AlphaFoldDB" id="A0A4T3F6Z9"/>
<accession>A0A4T3F6Z9</accession>
<feature type="transmembrane region" description="Helical" evidence="1">
    <location>
        <begin position="115"/>
        <end position="140"/>
    </location>
</feature>
<evidence type="ECO:0000256" key="1">
    <source>
        <dbReference type="SAM" id="Phobius"/>
    </source>
</evidence>
<evidence type="ECO:0000313" key="2">
    <source>
        <dbReference type="EMBL" id="TIX50636.1"/>
    </source>
</evidence>
<sequence length="255" mass="27288">MENSERAKQPVTIARDLAWSDITTALAAGWRDFAACPQYALAISAVYVLAGIGIAYALVTHGQVVWLVPAVACFPLIAPFTAVGIYEVSRRREAGLPIGWIHVLGALRGRGDDQIMGLGVIIFVIVAFWVILAHGIFYIFLAQAGLTTESLAMLWTPAGMTMLVVGGAVGAAIALFTFCLTVMSLPTLIDRDVDLITAMIASWKTVGFNKPVMLGWALLIAVALFLASIPAFLGLLVVLPVLGHASWHLYRRAIG</sequence>
<reference evidence="2 3" key="1">
    <citation type="submission" date="2019-04" db="EMBL/GenBank/DDBJ databases">
        <title>Altererythrobacter aquimixticola sp. nov., isolated from sediment of junction between the ocean and a freshwater spring.</title>
        <authorList>
            <person name="Yoon J.-H."/>
        </authorList>
    </citation>
    <scope>NUCLEOTIDE SEQUENCE [LARGE SCALE GENOMIC DNA]</scope>
    <source>
        <strain evidence="2 3">SSKS-13</strain>
    </source>
</reference>
<gene>
    <name evidence="2" type="ORF">E5222_10285</name>
</gene>
<dbReference type="RefSeq" id="WP_136693656.1">
    <property type="nucleotide sequence ID" value="NZ_SSHH01000002.1"/>
</dbReference>
<feature type="transmembrane region" description="Helical" evidence="1">
    <location>
        <begin position="39"/>
        <end position="59"/>
    </location>
</feature>
<dbReference type="Pfam" id="PF09955">
    <property type="entry name" value="DUF2189"/>
    <property type="match status" value="1"/>
</dbReference>
<organism evidence="2 3">
    <name type="scientific">Alteraurantiacibacter aquimixticola</name>
    <dbReference type="NCBI Taxonomy" id="2489173"/>
    <lineage>
        <taxon>Bacteria</taxon>
        <taxon>Pseudomonadati</taxon>
        <taxon>Pseudomonadota</taxon>
        <taxon>Alphaproteobacteria</taxon>
        <taxon>Sphingomonadales</taxon>
        <taxon>Erythrobacteraceae</taxon>
        <taxon>Alteraurantiacibacter</taxon>
    </lineage>
</organism>
<name>A0A4T3F6Z9_9SPHN</name>
<dbReference type="InterPro" id="IPR018692">
    <property type="entry name" value="DUF2189"/>
</dbReference>
<evidence type="ECO:0000313" key="3">
    <source>
        <dbReference type="Proteomes" id="UP000309389"/>
    </source>
</evidence>
<dbReference type="OrthoDB" id="9809543at2"/>
<feature type="transmembrane region" description="Helical" evidence="1">
    <location>
        <begin position="214"/>
        <end position="242"/>
    </location>
</feature>
<protein>
    <submittedName>
        <fullName evidence="2">DUF2189 domain-containing protein</fullName>
    </submittedName>
</protein>
<keyword evidence="1" id="KW-0812">Transmembrane</keyword>
<dbReference type="EMBL" id="SSHH01000002">
    <property type="protein sequence ID" value="TIX50636.1"/>
    <property type="molecule type" value="Genomic_DNA"/>
</dbReference>
<dbReference type="Proteomes" id="UP000309389">
    <property type="component" value="Unassembled WGS sequence"/>
</dbReference>
<proteinExistence type="predicted"/>